<organism evidence="1 2">
    <name type="scientific">Alloprevotella tannerae ATCC 51259</name>
    <dbReference type="NCBI Taxonomy" id="626522"/>
    <lineage>
        <taxon>Bacteria</taxon>
        <taxon>Pseudomonadati</taxon>
        <taxon>Bacteroidota</taxon>
        <taxon>Bacteroidia</taxon>
        <taxon>Bacteroidales</taxon>
        <taxon>Prevotellaceae</taxon>
        <taxon>Alloprevotella</taxon>
    </lineage>
</organism>
<accession>C9LEP7</accession>
<evidence type="ECO:0000313" key="1">
    <source>
        <dbReference type="EMBL" id="EEX72216.1"/>
    </source>
</evidence>
<dbReference type="EMBL" id="ACIJ02000016">
    <property type="protein sequence ID" value="EEX72216.1"/>
    <property type="molecule type" value="Genomic_DNA"/>
</dbReference>
<dbReference type="STRING" id="626522.GCWU000325_00677"/>
<dbReference type="HOGENOM" id="CLU_2524777_0_0_10"/>
<sequence length="84" mass="9898">MIRKIVLGDRKNCPIRQFFFSYRKVFRRLILLIINTFFLSFSRSSLCDSAASFNGRPQLRAEVNGYYPKRNATGLRHLNRKLQA</sequence>
<dbReference type="AlphaFoldDB" id="C9LEP7"/>
<evidence type="ECO:0000313" key="2">
    <source>
        <dbReference type="Proteomes" id="UP000003460"/>
    </source>
</evidence>
<comment type="caution">
    <text evidence="1">The sequence shown here is derived from an EMBL/GenBank/DDBJ whole genome shotgun (WGS) entry which is preliminary data.</text>
</comment>
<gene>
    <name evidence="1" type="ORF">GCWU000325_00677</name>
</gene>
<proteinExistence type="predicted"/>
<name>C9LEP7_9BACT</name>
<reference evidence="1" key="1">
    <citation type="submission" date="2009-09" db="EMBL/GenBank/DDBJ databases">
        <authorList>
            <person name="Weinstock G."/>
            <person name="Sodergren E."/>
            <person name="Clifton S."/>
            <person name="Fulton L."/>
            <person name="Fulton B."/>
            <person name="Courtney L."/>
            <person name="Fronick C."/>
            <person name="Harrison M."/>
            <person name="Strong C."/>
            <person name="Farmer C."/>
            <person name="Delahaunty K."/>
            <person name="Markovic C."/>
            <person name="Hall O."/>
            <person name="Minx P."/>
            <person name="Tomlinson C."/>
            <person name="Mitreva M."/>
            <person name="Nelson J."/>
            <person name="Hou S."/>
            <person name="Wollam A."/>
            <person name="Pepin K.H."/>
            <person name="Johnson M."/>
            <person name="Bhonagiri V."/>
            <person name="Nash W.E."/>
            <person name="Warren W."/>
            <person name="Chinwalla A."/>
            <person name="Mardis E.R."/>
            <person name="Wilson R.K."/>
        </authorList>
    </citation>
    <scope>NUCLEOTIDE SEQUENCE [LARGE SCALE GENOMIC DNA]</scope>
    <source>
        <strain evidence="1">ATCC 51259</strain>
    </source>
</reference>
<keyword evidence="2" id="KW-1185">Reference proteome</keyword>
<protein>
    <submittedName>
        <fullName evidence="1">Uncharacterized protein</fullName>
    </submittedName>
</protein>
<dbReference type="Proteomes" id="UP000003460">
    <property type="component" value="Unassembled WGS sequence"/>
</dbReference>